<reference evidence="2 3" key="1">
    <citation type="journal article" date="2019" name="Nat. Ecol. Evol.">
        <title>Megaphylogeny resolves global patterns of mushroom evolution.</title>
        <authorList>
            <person name="Varga T."/>
            <person name="Krizsan K."/>
            <person name="Foldi C."/>
            <person name="Dima B."/>
            <person name="Sanchez-Garcia M."/>
            <person name="Sanchez-Ramirez S."/>
            <person name="Szollosi G.J."/>
            <person name="Szarkandi J.G."/>
            <person name="Papp V."/>
            <person name="Albert L."/>
            <person name="Andreopoulos W."/>
            <person name="Angelini C."/>
            <person name="Antonin V."/>
            <person name="Barry K.W."/>
            <person name="Bougher N.L."/>
            <person name="Buchanan P."/>
            <person name="Buyck B."/>
            <person name="Bense V."/>
            <person name="Catcheside P."/>
            <person name="Chovatia M."/>
            <person name="Cooper J."/>
            <person name="Damon W."/>
            <person name="Desjardin D."/>
            <person name="Finy P."/>
            <person name="Geml J."/>
            <person name="Haridas S."/>
            <person name="Hughes K."/>
            <person name="Justo A."/>
            <person name="Karasinski D."/>
            <person name="Kautmanova I."/>
            <person name="Kiss B."/>
            <person name="Kocsube S."/>
            <person name="Kotiranta H."/>
            <person name="LaButti K.M."/>
            <person name="Lechner B.E."/>
            <person name="Liimatainen K."/>
            <person name="Lipzen A."/>
            <person name="Lukacs Z."/>
            <person name="Mihaltcheva S."/>
            <person name="Morgado L.N."/>
            <person name="Niskanen T."/>
            <person name="Noordeloos M.E."/>
            <person name="Ohm R.A."/>
            <person name="Ortiz-Santana B."/>
            <person name="Ovrebo C."/>
            <person name="Racz N."/>
            <person name="Riley R."/>
            <person name="Savchenko A."/>
            <person name="Shiryaev A."/>
            <person name="Soop K."/>
            <person name="Spirin V."/>
            <person name="Szebenyi C."/>
            <person name="Tomsovsky M."/>
            <person name="Tulloss R.E."/>
            <person name="Uehling J."/>
            <person name="Grigoriev I.V."/>
            <person name="Vagvolgyi C."/>
            <person name="Papp T."/>
            <person name="Martin F.M."/>
            <person name="Miettinen O."/>
            <person name="Hibbett D.S."/>
            <person name="Nagy L.G."/>
        </authorList>
    </citation>
    <scope>NUCLEOTIDE SEQUENCE [LARGE SCALE GENOMIC DNA]</scope>
    <source>
        <strain evidence="2 3">OMC1185</strain>
    </source>
</reference>
<gene>
    <name evidence="2" type="ORF">OE88DRAFT_1733591</name>
</gene>
<feature type="compositionally biased region" description="Polar residues" evidence="1">
    <location>
        <begin position="260"/>
        <end position="273"/>
    </location>
</feature>
<evidence type="ECO:0000313" key="2">
    <source>
        <dbReference type="EMBL" id="TFK53703.1"/>
    </source>
</evidence>
<evidence type="ECO:0008006" key="4">
    <source>
        <dbReference type="Google" id="ProtNLM"/>
    </source>
</evidence>
<feature type="compositionally biased region" description="Polar residues" evidence="1">
    <location>
        <begin position="630"/>
        <end position="641"/>
    </location>
</feature>
<feature type="compositionally biased region" description="Polar residues" evidence="1">
    <location>
        <begin position="407"/>
        <end position="433"/>
    </location>
</feature>
<name>A0A5C3N8M9_9AGAM</name>
<accession>A0A5C3N8M9</accession>
<protein>
    <recommendedName>
        <fullName evidence="4">Telomere replication protein EST3</fullName>
    </recommendedName>
</protein>
<evidence type="ECO:0000313" key="3">
    <source>
        <dbReference type="Proteomes" id="UP000305948"/>
    </source>
</evidence>
<feature type="compositionally biased region" description="Polar residues" evidence="1">
    <location>
        <begin position="785"/>
        <end position="800"/>
    </location>
</feature>
<feature type="compositionally biased region" description="Basic and acidic residues" evidence="1">
    <location>
        <begin position="885"/>
        <end position="901"/>
    </location>
</feature>
<keyword evidence="3" id="KW-1185">Reference proteome</keyword>
<feature type="compositionally biased region" description="Basic and acidic residues" evidence="1">
    <location>
        <begin position="450"/>
        <end position="461"/>
    </location>
</feature>
<feature type="compositionally biased region" description="Polar residues" evidence="1">
    <location>
        <begin position="704"/>
        <end position="730"/>
    </location>
</feature>
<feature type="compositionally biased region" description="Basic and acidic residues" evidence="1">
    <location>
        <begin position="525"/>
        <end position="537"/>
    </location>
</feature>
<feature type="compositionally biased region" description="Basic and acidic residues" evidence="1">
    <location>
        <begin position="731"/>
        <end position="750"/>
    </location>
</feature>
<feature type="compositionally biased region" description="Basic and acidic residues" evidence="1">
    <location>
        <begin position="544"/>
        <end position="558"/>
    </location>
</feature>
<feature type="region of interest" description="Disordered" evidence="1">
    <location>
        <begin position="173"/>
        <end position="225"/>
    </location>
</feature>
<feature type="compositionally biased region" description="Basic and acidic residues" evidence="1">
    <location>
        <begin position="801"/>
        <end position="815"/>
    </location>
</feature>
<organism evidence="2 3">
    <name type="scientific">Heliocybe sulcata</name>
    <dbReference type="NCBI Taxonomy" id="5364"/>
    <lineage>
        <taxon>Eukaryota</taxon>
        <taxon>Fungi</taxon>
        <taxon>Dikarya</taxon>
        <taxon>Basidiomycota</taxon>
        <taxon>Agaricomycotina</taxon>
        <taxon>Agaricomycetes</taxon>
        <taxon>Gloeophyllales</taxon>
        <taxon>Gloeophyllaceae</taxon>
        <taxon>Heliocybe</taxon>
    </lineage>
</organism>
<feature type="compositionally biased region" description="Polar residues" evidence="1">
    <location>
        <begin position="281"/>
        <end position="290"/>
    </location>
</feature>
<sequence length="954" mass="105059">MANELRAAWISKYLIEVGETYGAFLSGVPKHTRGKRAQLVEFLTYEQDTEDSCIWVRLSDKWNTIPARITSQALDVYRNSLTSYGKRLTEQRNAIVTIKGFRPLFSRVPLGAGKGLTKEGRLALDVDSIEVVGGAGEPAYGDPKDVVYDEKVRRWTEGLLQDGGGGNVLKIEKEQSKTVDRDPALEKGKRAKMPLETLLKPKQASLNRNDTPKTLSNDHRSSPYHQYKRSWKSLTKMFHSEEEVQQLLVPDEVKCALKTPPSTAKQAARTSRTSLERQENNEASESQLNLPQRMRTPPPKFSHPLDLGSSPTPSKSQGNDNEREAEPGPLQPRQTTPSRSEWSPSVHGTPESKKTQEEPSAVDNDAVNANESDDADSNGPDRDEGELDFGPSSSPVMPKQEQHDARLSQTLATHQQVAGSQPNSQLRRTSPSSAIRKHVTRKVPYPVPPKPRDPDASDPERVLVPNSDPSGSGSGSLVYSQSQSQSQSAQVLQTDVPAGLDRSQPPCSEIPCNPPPQDEVETLQDADRSYEGDRSSPDIEIEGDEGRLAQENRPERRPTNAAQGLRRSADVPDEVVTFESAEFERRSVARLPASQKSRQRTGLLLFPREDDDLSSDDQQTLAILAKSMQPRLSQKSTTHSLFGSHPISPPTSGSTVVRKRRKLGSLVASSSTSDVLPILPSSPDVFIDEQNPPAKPTERPPQGRRSSQGGKNVQDHITTTMPPFQKGSSTKSRDGKNDTAQDKPLFHDRYAWALPSFMRKGKDPVPAAGNRSTPAGNKRKRDSIESTAETAQPASKLQKVTTERKLSVIPKERSRSAQTEVLRIQPVSASSTSGARTHAKLDERQARYKVPASDQKSVASISSARIPAGYDDLQEHKATSLPEHSATDRKIKTESPARRSDNLASDVQPKKLAGFLPELGLRQEEGGPPLITWQRLTDILLQTGRIRNAALRRK</sequence>
<feature type="compositionally biased region" description="Basic and acidic residues" evidence="1">
    <location>
        <begin position="173"/>
        <end position="188"/>
    </location>
</feature>
<dbReference type="Proteomes" id="UP000305948">
    <property type="component" value="Unassembled WGS sequence"/>
</dbReference>
<feature type="compositionally biased region" description="Low complexity" evidence="1">
    <location>
        <begin position="475"/>
        <end position="493"/>
    </location>
</feature>
<dbReference type="AlphaFoldDB" id="A0A5C3N8M9"/>
<proteinExistence type="predicted"/>
<evidence type="ECO:0000256" key="1">
    <source>
        <dbReference type="SAM" id="MobiDB-lite"/>
    </source>
</evidence>
<dbReference type="OrthoDB" id="3144405at2759"/>
<feature type="compositionally biased region" description="Polar residues" evidence="1">
    <location>
        <begin position="309"/>
        <end position="319"/>
    </location>
</feature>
<feature type="compositionally biased region" description="Polar residues" evidence="1">
    <location>
        <begin position="204"/>
        <end position="215"/>
    </location>
</feature>
<dbReference type="EMBL" id="ML213507">
    <property type="protein sequence ID" value="TFK53703.1"/>
    <property type="molecule type" value="Genomic_DNA"/>
</dbReference>
<feature type="region of interest" description="Disordered" evidence="1">
    <location>
        <begin position="878"/>
        <end position="904"/>
    </location>
</feature>
<feature type="region of interest" description="Disordered" evidence="1">
    <location>
        <begin position="259"/>
        <end position="860"/>
    </location>
</feature>
<feature type="compositionally biased region" description="Polar residues" evidence="1">
    <location>
        <begin position="332"/>
        <end position="343"/>
    </location>
</feature>